<dbReference type="PANTHER" id="PTHR38684">
    <property type="entry name" value="PROTEIN AMPE"/>
    <property type="match status" value="1"/>
</dbReference>
<dbReference type="GO" id="GO:0005886">
    <property type="term" value="C:plasma membrane"/>
    <property type="evidence" value="ECO:0007669"/>
    <property type="project" value="TreeGrafter"/>
</dbReference>
<proteinExistence type="predicted"/>
<dbReference type="InterPro" id="IPR031347">
    <property type="entry name" value="AmpE"/>
</dbReference>
<dbReference type="RefSeq" id="WP_147390223.1">
    <property type="nucleotide sequence ID" value="NZ_AQHF01000026.1"/>
</dbReference>
<dbReference type="NCBIfam" id="NF008219">
    <property type="entry name" value="PRK10987.1"/>
    <property type="match status" value="1"/>
</dbReference>
<protein>
    <submittedName>
        <fullName evidence="2">AmpE protein</fullName>
    </submittedName>
</protein>
<keyword evidence="1" id="KW-0472">Membrane</keyword>
<gene>
    <name evidence="2" type="primary">ampE</name>
    <name evidence="2" type="ORF">PPEP_a2093</name>
</gene>
<comment type="caution">
    <text evidence="2">The sequence shown here is derived from an EMBL/GenBank/DDBJ whole genome shotgun (WGS) entry which is preliminary data.</text>
</comment>
<dbReference type="PANTHER" id="PTHR38684:SF1">
    <property type="entry name" value="PROTEIN AMPE"/>
    <property type="match status" value="1"/>
</dbReference>
<feature type="transmembrane region" description="Helical" evidence="1">
    <location>
        <begin position="44"/>
        <end position="66"/>
    </location>
</feature>
<feature type="transmembrane region" description="Helical" evidence="1">
    <location>
        <begin position="72"/>
        <end position="90"/>
    </location>
</feature>
<dbReference type="GO" id="GO:0046677">
    <property type="term" value="P:response to antibiotic"/>
    <property type="evidence" value="ECO:0007669"/>
    <property type="project" value="TreeGrafter"/>
</dbReference>
<dbReference type="Pfam" id="PF17113">
    <property type="entry name" value="AmpE"/>
    <property type="match status" value="1"/>
</dbReference>
<evidence type="ECO:0000313" key="3">
    <source>
        <dbReference type="Proteomes" id="UP000660708"/>
    </source>
</evidence>
<keyword evidence="3" id="KW-1185">Reference proteome</keyword>
<dbReference type="InterPro" id="IPR052966">
    <property type="entry name" value="Beta-lactamase_Reg"/>
</dbReference>
<dbReference type="EMBL" id="AQHF01000026">
    <property type="protein sequence ID" value="MBE0347603.1"/>
    <property type="molecule type" value="Genomic_DNA"/>
</dbReference>
<evidence type="ECO:0000313" key="2">
    <source>
        <dbReference type="EMBL" id="MBE0347603.1"/>
    </source>
</evidence>
<reference evidence="2 3" key="1">
    <citation type="submission" date="2015-06" db="EMBL/GenBank/DDBJ databases">
        <title>Genome sequence of Pseudoalteromonas peptidolytica.</title>
        <authorList>
            <person name="Xie B.-B."/>
            <person name="Rong J.-C."/>
            <person name="Qin Q.-L."/>
            <person name="Zhang Y.-Z."/>
        </authorList>
    </citation>
    <scope>NUCLEOTIDE SEQUENCE [LARGE SCALE GENOMIC DNA]</scope>
    <source>
        <strain evidence="2 3">F12-50-A1</strain>
    </source>
</reference>
<evidence type="ECO:0000256" key="1">
    <source>
        <dbReference type="SAM" id="Phobius"/>
    </source>
</evidence>
<accession>A0A8I0MY21</accession>
<feature type="transmembrane region" description="Helical" evidence="1">
    <location>
        <begin position="144"/>
        <end position="165"/>
    </location>
</feature>
<sequence length="283" mass="32399">MILISIIIALIIERLGARAQHWQADFYLQNYHSKTKSWTRSGGILGTHLGIMIWLVLPALAVALIYNFSDFAVWQFAVNICILLICFGCAKYRKLYKGYLNALTRGDNEAASLYAWQMGQDKLEDEPGGETFGQTLSWINFQHYCGVIFWFVALGAPGAVLYAAVRQVVHWQHEQEAPPMQHVSEQLCRLFYWLNWIPARIASFGFLIIGNFTKGTSTWLKHVLDFKTTNRRIITTTALAAEQIEQQFLGCTFEASCMMRLVKRNILFYLVIIAILTLFGWIE</sequence>
<keyword evidence="1" id="KW-1133">Transmembrane helix</keyword>
<keyword evidence="1" id="KW-0812">Transmembrane</keyword>
<dbReference type="Proteomes" id="UP000660708">
    <property type="component" value="Unassembled WGS sequence"/>
</dbReference>
<name>A0A8I0MY21_9GAMM</name>
<dbReference type="AlphaFoldDB" id="A0A8I0MY21"/>
<feature type="transmembrane region" description="Helical" evidence="1">
    <location>
        <begin position="266"/>
        <end position="282"/>
    </location>
</feature>
<organism evidence="2 3">
    <name type="scientific">Pseudoalteromonas peptidolytica F12-50-A1</name>
    <dbReference type="NCBI Taxonomy" id="1315280"/>
    <lineage>
        <taxon>Bacteria</taxon>
        <taxon>Pseudomonadati</taxon>
        <taxon>Pseudomonadota</taxon>
        <taxon>Gammaproteobacteria</taxon>
        <taxon>Alteromonadales</taxon>
        <taxon>Pseudoalteromonadaceae</taxon>
        <taxon>Pseudoalteromonas</taxon>
    </lineage>
</organism>
<feature type="transmembrane region" description="Helical" evidence="1">
    <location>
        <begin position="190"/>
        <end position="212"/>
    </location>
</feature>